<evidence type="ECO:0000313" key="9">
    <source>
        <dbReference type="EMBL" id="GAB1583481.1"/>
    </source>
</evidence>
<dbReference type="InterPro" id="IPR006726">
    <property type="entry name" value="PHBA_efflux_AaeB/fusaric-R"/>
</dbReference>
<keyword evidence="10" id="KW-1185">Reference proteome</keyword>
<gene>
    <name evidence="9" type="ORF">PPNSA23_34240</name>
</gene>
<feature type="transmembrane region" description="Helical" evidence="8">
    <location>
        <begin position="360"/>
        <end position="382"/>
    </location>
</feature>
<accession>A0ABQ0H3L8</accession>
<evidence type="ECO:0000256" key="8">
    <source>
        <dbReference type="SAM" id="Phobius"/>
    </source>
</evidence>
<dbReference type="Pfam" id="PF04632">
    <property type="entry name" value="FUSC"/>
    <property type="match status" value="1"/>
</dbReference>
<evidence type="ECO:0000256" key="4">
    <source>
        <dbReference type="ARBA" id="ARBA00022692"/>
    </source>
</evidence>
<feature type="transmembrane region" description="Helical" evidence="8">
    <location>
        <begin position="108"/>
        <end position="127"/>
    </location>
</feature>
<dbReference type="Proteomes" id="UP001628091">
    <property type="component" value="Unassembled WGS sequence"/>
</dbReference>
<dbReference type="EMBL" id="BAAFZP010000002">
    <property type="protein sequence ID" value="GAB1583481.1"/>
    <property type="molecule type" value="Genomic_DNA"/>
</dbReference>
<feature type="transmembrane region" description="Helical" evidence="8">
    <location>
        <begin position="493"/>
        <end position="512"/>
    </location>
</feature>
<dbReference type="PANTHER" id="PTHR30509:SF9">
    <property type="entry name" value="MULTIDRUG RESISTANCE PROTEIN MDTO"/>
    <property type="match status" value="1"/>
</dbReference>
<evidence type="ECO:0000256" key="1">
    <source>
        <dbReference type="ARBA" id="ARBA00004651"/>
    </source>
</evidence>
<keyword evidence="6 8" id="KW-0472">Membrane</keyword>
<dbReference type="RefSeq" id="WP_407866091.1">
    <property type="nucleotide sequence ID" value="NZ_BAAFZP010000002.1"/>
</dbReference>
<evidence type="ECO:0000313" key="10">
    <source>
        <dbReference type="Proteomes" id="UP001628091"/>
    </source>
</evidence>
<dbReference type="PANTHER" id="PTHR30509">
    <property type="entry name" value="P-HYDROXYBENZOIC ACID EFFLUX PUMP SUBUNIT-RELATED"/>
    <property type="match status" value="1"/>
</dbReference>
<evidence type="ECO:0000256" key="5">
    <source>
        <dbReference type="ARBA" id="ARBA00022989"/>
    </source>
</evidence>
<keyword evidence="4 8" id="KW-0812">Transmembrane</keyword>
<evidence type="ECO:0000256" key="7">
    <source>
        <dbReference type="SAM" id="MobiDB-lite"/>
    </source>
</evidence>
<comment type="caution">
    <text evidence="9">The sequence shown here is derived from an EMBL/GenBank/DDBJ whole genome shotgun (WGS) entry which is preliminary data.</text>
</comment>
<organism evidence="9 10">
    <name type="scientific">Phyllobacterium phragmitis</name>
    <dbReference type="NCBI Taxonomy" id="2670329"/>
    <lineage>
        <taxon>Bacteria</taxon>
        <taxon>Pseudomonadati</taxon>
        <taxon>Pseudomonadota</taxon>
        <taxon>Alphaproteobacteria</taxon>
        <taxon>Hyphomicrobiales</taxon>
        <taxon>Phyllobacteriaceae</taxon>
        <taxon>Phyllobacterium</taxon>
    </lineage>
</organism>
<name>A0ABQ0H3L8_9HYPH</name>
<keyword evidence="5 8" id="KW-1133">Transmembrane helix</keyword>
<feature type="transmembrane region" description="Helical" evidence="8">
    <location>
        <begin position="464"/>
        <end position="481"/>
    </location>
</feature>
<comment type="subcellular location">
    <subcellularLocation>
        <location evidence="1">Cell membrane</location>
        <topology evidence="1">Multi-pass membrane protein</topology>
    </subcellularLocation>
</comment>
<protein>
    <submittedName>
        <fullName evidence="9">FUSC family protein</fullName>
    </submittedName>
</protein>
<reference evidence="9 10" key="1">
    <citation type="submission" date="2024-10" db="EMBL/GenBank/DDBJ databases">
        <title>Isolation, draft genome sequencing and identification of Phyllobacterium sp. NSA23, isolated from leaf soil.</title>
        <authorList>
            <person name="Akita H."/>
        </authorList>
    </citation>
    <scope>NUCLEOTIDE SEQUENCE [LARGE SCALE GENOMIC DNA]</scope>
    <source>
        <strain evidence="9 10">NSA23</strain>
    </source>
</reference>
<feature type="transmembrane region" description="Helical" evidence="8">
    <location>
        <begin position="388"/>
        <end position="404"/>
    </location>
</feature>
<keyword evidence="3" id="KW-1003">Cell membrane</keyword>
<sequence>MTLPSWRDWLFSCKAFAAAMLALYIALALGLPRPYWAMSAVYIVSNPLAGATSSRGFYRALGTALGAGAGVLLVPLLVDAPELLSLVVALWTGTLLFISMLDRTARSYVFMLAGYTLPLVALPTVGAPETVFDVGLARAEEIIIGITCASIVSSVVFPTSVGTALSARISSWLDDAGNWADEILRGEGALPSTPLKRQKLAADVTGLDLVISQLGYDPGTRDIVQHSRELRGRMLMLLPLFSSLADRLHALKTLEGTLPRDLVDVLNAVAAWMKSGGKCQTDDRAAALLREIERLQEKDEPLGWNHLVRSSALARLKEIIDLWHDCLSLRDQIAAGRRFGPWRPAFRHRRVVAKAHHHDYALLAFSAGSVVLATYIASLVWIYTGWEAGAGFVAMVAVGCSFFASQDRPAPMQKAMLKWTVVSLPISFIYLYGILPAVTSYEMLVLAFAPPFLLLGLLIPRPQYFMLALLLCVNTASYVALQDRYSADFVSFLDGGIAAAAGIAFALVWTLLTRPFGAEIAAHRLMKAGWSDLAETASGAKRGDHEHLSGRILDRLGQLVPRLAAIENRDLKTVDGFADVRLGFNILMLQQECVRLGPSGAASIPLVLSGIADHYRAKTKTHETVDPPDALREHLDDSLRIILRDDAKGGRASIDALVGLRRILFPNAPPPEDWPVAQPANTHPPLAAE</sequence>
<feature type="transmembrane region" description="Helical" evidence="8">
    <location>
        <begin position="142"/>
        <end position="165"/>
    </location>
</feature>
<feature type="transmembrane region" description="Helical" evidence="8">
    <location>
        <begin position="57"/>
        <end position="77"/>
    </location>
</feature>
<evidence type="ECO:0000256" key="2">
    <source>
        <dbReference type="ARBA" id="ARBA00022448"/>
    </source>
</evidence>
<feature type="transmembrane region" description="Helical" evidence="8">
    <location>
        <begin position="15"/>
        <end position="36"/>
    </location>
</feature>
<proteinExistence type="predicted"/>
<feature type="region of interest" description="Disordered" evidence="7">
    <location>
        <begin position="670"/>
        <end position="689"/>
    </location>
</feature>
<evidence type="ECO:0000256" key="6">
    <source>
        <dbReference type="ARBA" id="ARBA00023136"/>
    </source>
</evidence>
<evidence type="ECO:0000256" key="3">
    <source>
        <dbReference type="ARBA" id="ARBA00022475"/>
    </source>
</evidence>
<keyword evidence="2" id="KW-0813">Transport</keyword>
<feature type="transmembrane region" description="Helical" evidence="8">
    <location>
        <begin position="83"/>
        <end position="101"/>
    </location>
</feature>